<dbReference type="PATRIC" id="fig|1123269.5.peg.27"/>
<name>W0A5N9_9SPHN</name>
<keyword evidence="2" id="KW-1185">Reference proteome</keyword>
<dbReference type="HOGENOM" id="CLU_043138_0_0_5"/>
<evidence type="ECO:0008006" key="3">
    <source>
        <dbReference type="Google" id="ProtNLM"/>
    </source>
</evidence>
<evidence type="ECO:0000313" key="2">
    <source>
        <dbReference type="Proteomes" id="UP000018851"/>
    </source>
</evidence>
<protein>
    <recommendedName>
        <fullName evidence="3">Sulfotransferase</fullName>
    </recommendedName>
</protein>
<dbReference type="EMBL" id="CP006644">
    <property type="protein sequence ID" value="AHE51797.1"/>
    <property type="molecule type" value="Genomic_DNA"/>
</dbReference>
<dbReference type="eggNOG" id="ENOG502Z886">
    <property type="taxonomic scope" value="Bacteria"/>
</dbReference>
<dbReference type="Proteomes" id="UP000018851">
    <property type="component" value="Chromosome"/>
</dbReference>
<dbReference type="Pfam" id="PF13469">
    <property type="entry name" value="Sulfotransfer_3"/>
    <property type="match status" value="1"/>
</dbReference>
<accession>W0A5N9</accession>
<dbReference type="Gene3D" id="3.40.50.300">
    <property type="entry name" value="P-loop containing nucleotide triphosphate hydrolases"/>
    <property type="match status" value="1"/>
</dbReference>
<evidence type="ECO:0000313" key="1">
    <source>
        <dbReference type="EMBL" id="AHE51797.1"/>
    </source>
</evidence>
<gene>
    <name evidence="1" type="ORF">NX02_00140</name>
</gene>
<sequence length="345" mass="38266">MLHRLALGFTPLLDLSFDIERRRFARAAAAYTPTAPVFVIGLARAGTSMMTRLLHDTGVFASLSFRDMPFPLAPNSWARLSRGEARSVAATERGHGDGIAHDLDSPEAIEEVFWRAREGSQYRGKAGLKAIAPSTETMAAFGDFMRLVLLRYGRNRYLSKNNNNILRLPYLVAAFPDATLLHPIREPLQQAASLRAMHRRASALAADDPFRGHFMTWLGHHEFGADQRPFLFEGGPAPDEDRDGIDYWLKCWIGAYRHLAAQTAAVAKRQIFVDHRALCTTPIPTLARLAERLGMAPGSISGDALRPSAQHVVHDADPHLLATANRLYRDLSERFLTFGHQPPGA</sequence>
<organism evidence="1 2">
    <name type="scientific">Sphingomonas sanxanigenens DSM 19645 = NX02</name>
    <dbReference type="NCBI Taxonomy" id="1123269"/>
    <lineage>
        <taxon>Bacteria</taxon>
        <taxon>Pseudomonadati</taxon>
        <taxon>Pseudomonadota</taxon>
        <taxon>Alphaproteobacteria</taxon>
        <taxon>Sphingomonadales</taxon>
        <taxon>Sphingomonadaceae</taxon>
        <taxon>Sphingomonas</taxon>
    </lineage>
</organism>
<dbReference type="SUPFAM" id="SSF52540">
    <property type="entry name" value="P-loop containing nucleoside triphosphate hydrolases"/>
    <property type="match status" value="1"/>
</dbReference>
<dbReference type="KEGG" id="ssan:NX02_00140"/>
<reference evidence="1 2" key="1">
    <citation type="submission" date="2013-07" db="EMBL/GenBank/DDBJ databases">
        <title>Completed genome of Sphingomonas sanxanigenens NX02.</title>
        <authorList>
            <person name="Ma T."/>
            <person name="Huang H."/>
            <person name="Wu M."/>
            <person name="Li X."/>
            <person name="Li G."/>
        </authorList>
    </citation>
    <scope>NUCLEOTIDE SEQUENCE [LARGE SCALE GENOMIC DNA]</scope>
    <source>
        <strain evidence="1 2">NX02</strain>
    </source>
</reference>
<dbReference type="InterPro" id="IPR027417">
    <property type="entry name" value="P-loop_NTPase"/>
</dbReference>
<dbReference type="AlphaFoldDB" id="W0A5N9"/>
<dbReference type="STRING" id="1123269.NX02_00140"/>
<proteinExistence type="predicted"/>